<dbReference type="KEGG" id="goe:114828493"/>
<keyword evidence="2" id="KW-1185">Reference proteome</keyword>
<dbReference type="RefSeq" id="XP_028968674.1">
    <property type="nucleotide sequence ID" value="XM_029112841.1"/>
</dbReference>
<evidence type="ECO:0000256" key="1">
    <source>
        <dbReference type="ARBA" id="ARBA00023235"/>
    </source>
</evidence>
<protein>
    <submittedName>
        <fullName evidence="3">Uncharacterized protein LOC114828493</fullName>
    </submittedName>
</protein>
<name>A0AAJ7SHC6_9ACAR</name>
<accession>A0AAJ7SHC6</accession>
<evidence type="ECO:0000313" key="2">
    <source>
        <dbReference type="Proteomes" id="UP000694867"/>
    </source>
</evidence>
<proteinExistence type="predicted"/>
<evidence type="ECO:0000313" key="3">
    <source>
        <dbReference type="RefSeq" id="XP_028968674.1"/>
    </source>
</evidence>
<dbReference type="GeneID" id="114828493"/>
<dbReference type="SUPFAM" id="SSF55120">
    <property type="entry name" value="Pseudouridine synthase"/>
    <property type="match status" value="1"/>
</dbReference>
<organism evidence="2 3">
    <name type="scientific">Galendromus occidentalis</name>
    <name type="common">western predatory mite</name>
    <dbReference type="NCBI Taxonomy" id="34638"/>
    <lineage>
        <taxon>Eukaryota</taxon>
        <taxon>Metazoa</taxon>
        <taxon>Ecdysozoa</taxon>
        <taxon>Arthropoda</taxon>
        <taxon>Chelicerata</taxon>
        <taxon>Arachnida</taxon>
        <taxon>Acari</taxon>
        <taxon>Parasitiformes</taxon>
        <taxon>Mesostigmata</taxon>
        <taxon>Gamasina</taxon>
        <taxon>Phytoseioidea</taxon>
        <taxon>Phytoseiidae</taxon>
        <taxon>Typhlodrominae</taxon>
        <taxon>Galendromus</taxon>
    </lineage>
</organism>
<dbReference type="AlphaFoldDB" id="A0AAJ7SHC6"/>
<reference evidence="3" key="1">
    <citation type="submission" date="2025-08" db="UniProtKB">
        <authorList>
            <consortium name="RefSeq"/>
        </authorList>
    </citation>
    <scope>IDENTIFICATION</scope>
</reference>
<dbReference type="PANTHER" id="PTHR11142">
    <property type="entry name" value="PSEUDOURIDYLATE SYNTHASE"/>
    <property type="match status" value="1"/>
</dbReference>
<sequence length="144" mass="16419">MCLLNADAAAQRFLLRFSYIGSRYNGLQRQRPRNCTGPDNSTIQGVLEAAMDRCLRLRLPVKIFPSSRTDRHVHADVNAAHVTLFSYPGHAVGAEMITKVVNSYLKRTNHDIVVRSAIQVPYWFNCRAEALCRTYEYRGNKKMS</sequence>
<dbReference type="Gene3D" id="3.30.70.580">
    <property type="entry name" value="Pseudouridine synthase I, catalytic domain, N-terminal subdomain"/>
    <property type="match status" value="1"/>
</dbReference>
<dbReference type="GO" id="GO:0031119">
    <property type="term" value="P:tRNA pseudouridine synthesis"/>
    <property type="evidence" value="ECO:0007669"/>
    <property type="project" value="TreeGrafter"/>
</dbReference>
<keyword evidence="1" id="KW-0413">Isomerase</keyword>
<dbReference type="Proteomes" id="UP000694867">
    <property type="component" value="Unplaced"/>
</dbReference>
<dbReference type="InterPro" id="IPR001406">
    <property type="entry name" value="PsdUridine_synth_TruA"/>
</dbReference>
<dbReference type="PANTHER" id="PTHR11142:SF0">
    <property type="entry name" value="TRNA PSEUDOURIDINE SYNTHASE-LIKE 1"/>
    <property type="match status" value="1"/>
</dbReference>
<dbReference type="GO" id="GO:0003723">
    <property type="term" value="F:RNA binding"/>
    <property type="evidence" value="ECO:0007669"/>
    <property type="project" value="InterPro"/>
</dbReference>
<gene>
    <name evidence="3" type="primary">LOC114828493</name>
</gene>
<dbReference type="InterPro" id="IPR020103">
    <property type="entry name" value="PsdUridine_synth_cat_dom_sf"/>
</dbReference>
<dbReference type="InterPro" id="IPR020094">
    <property type="entry name" value="TruA/RsuA/RluB/E/F_N"/>
</dbReference>
<dbReference type="GO" id="GO:0009982">
    <property type="term" value="F:pseudouridine synthase activity"/>
    <property type="evidence" value="ECO:0007669"/>
    <property type="project" value="InterPro"/>
</dbReference>